<dbReference type="AlphaFoldDB" id="A0A517PPQ3"/>
<organism evidence="3 4">
    <name type="scientific">Gimesia chilikensis</name>
    <dbReference type="NCBI Taxonomy" id="2605989"/>
    <lineage>
        <taxon>Bacteria</taxon>
        <taxon>Pseudomonadati</taxon>
        <taxon>Planctomycetota</taxon>
        <taxon>Planctomycetia</taxon>
        <taxon>Planctomycetales</taxon>
        <taxon>Planctomycetaceae</taxon>
        <taxon>Gimesia</taxon>
    </lineage>
</organism>
<protein>
    <recommendedName>
        <fullName evidence="2">UPF0102 protein HG66A1_31640</fullName>
    </recommendedName>
</protein>
<dbReference type="CDD" id="cd20736">
    <property type="entry name" value="PoNe_Nuclease"/>
    <property type="match status" value="1"/>
</dbReference>
<dbReference type="NCBIfam" id="NF009150">
    <property type="entry name" value="PRK12497.1-3"/>
    <property type="match status" value="1"/>
</dbReference>
<evidence type="ECO:0000256" key="1">
    <source>
        <dbReference type="ARBA" id="ARBA00006738"/>
    </source>
</evidence>
<dbReference type="PANTHER" id="PTHR34039:SF1">
    <property type="entry name" value="UPF0102 PROTEIN YRAN"/>
    <property type="match status" value="1"/>
</dbReference>
<dbReference type="RefSeq" id="WP_145185585.1">
    <property type="nucleotide sequence ID" value="NZ_CP036266.1"/>
</dbReference>
<reference evidence="3 4" key="1">
    <citation type="submission" date="2019-02" db="EMBL/GenBank/DDBJ databases">
        <title>Deep-cultivation of Planctomycetes and their phenomic and genomic characterization uncovers novel biology.</title>
        <authorList>
            <person name="Wiegand S."/>
            <person name="Jogler M."/>
            <person name="Boedeker C."/>
            <person name="Pinto D."/>
            <person name="Vollmers J."/>
            <person name="Rivas-Marin E."/>
            <person name="Kohn T."/>
            <person name="Peeters S.H."/>
            <person name="Heuer A."/>
            <person name="Rast P."/>
            <person name="Oberbeckmann S."/>
            <person name="Bunk B."/>
            <person name="Jeske O."/>
            <person name="Meyerdierks A."/>
            <person name="Storesund J.E."/>
            <person name="Kallscheuer N."/>
            <person name="Luecker S."/>
            <person name="Lage O.M."/>
            <person name="Pohl T."/>
            <person name="Merkel B.J."/>
            <person name="Hornburger P."/>
            <person name="Mueller R.-W."/>
            <person name="Bruemmer F."/>
            <person name="Labrenz M."/>
            <person name="Spormann A.M."/>
            <person name="Op den Camp H."/>
            <person name="Overmann J."/>
            <person name="Amann R."/>
            <person name="Jetten M.S.M."/>
            <person name="Mascher T."/>
            <person name="Medema M.H."/>
            <person name="Devos D.P."/>
            <person name="Kaster A.-K."/>
            <person name="Ovreas L."/>
            <person name="Rohde M."/>
            <person name="Galperin M.Y."/>
            <person name="Jogler C."/>
        </authorList>
    </citation>
    <scope>NUCLEOTIDE SEQUENCE [LARGE SCALE GENOMIC DNA]</scope>
    <source>
        <strain evidence="3 4">HG66A1</strain>
    </source>
</reference>
<evidence type="ECO:0000313" key="3">
    <source>
        <dbReference type="EMBL" id="QDT21364.1"/>
    </source>
</evidence>
<evidence type="ECO:0000256" key="2">
    <source>
        <dbReference type="HAMAP-Rule" id="MF_00048"/>
    </source>
</evidence>
<dbReference type="NCBIfam" id="NF009154">
    <property type="entry name" value="PRK12497.3-3"/>
    <property type="match status" value="1"/>
</dbReference>
<dbReference type="InterPro" id="IPR003509">
    <property type="entry name" value="UPF0102_YraN-like"/>
</dbReference>
<dbReference type="InterPro" id="IPR011856">
    <property type="entry name" value="tRNA_endonuc-like_dom_sf"/>
</dbReference>
<keyword evidence="4" id="KW-1185">Reference proteome</keyword>
<evidence type="ECO:0000313" key="4">
    <source>
        <dbReference type="Proteomes" id="UP000320421"/>
    </source>
</evidence>
<dbReference type="SUPFAM" id="SSF52980">
    <property type="entry name" value="Restriction endonuclease-like"/>
    <property type="match status" value="1"/>
</dbReference>
<dbReference type="InterPro" id="IPR011335">
    <property type="entry name" value="Restrct_endonuc-II-like"/>
</dbReference>
<dbReference type="EMBL" id="CP036266">
    <property type="protein sequence ID" value="QDT21364.1"/>
    <property type="molecule type" value="Genomic_DNA"/>
</dbReference>
<comment type="similarity">
    <text evidence="1 2">Belongs to the UPF0102 family.</text>
</comment>
<dbReference type="PANTHER" id="PTHR34039">
    <property type="entry name" value="UPF0102 PROTEIN YRAN"/>
    <property type="match status" value="1"/>
</dbReference>
<gene>
    <name evidence="3" type="ORF">HG66A1_31640</name>
</gene>
<dbReference type="GO" id="GO:0003676">
    <property type="term" value="F:nucleic acid binding"/>
    <property type="evidence" value="ECO:0007669"/>
    <property type="project" value="InterPro"/>
</dbReference>
<dbReference type="Proteomes" id="UP000320421">
    <property type="component" value="Chromosome"/>
</dbReference>
<proteinExistence type="inferred from homology"/>
<dbReference type="Gene3D" id="3.40.1350.10">
    <property type="match status" value="1"/>
</dbReference>
<dbReference type="NCBIfam" id="TIGR00252">
    <property type="entry name" value="YraN family protein"/>
    <property type="match status" value="1"/>
</dbReference>
<name>A0A517PPQ3_9PLAN</name>
<sequence length="132" mass="15332">MAGNWFGRFLGDRGERAAVRYLKQHRYQILARQYRTELGEIDIIALDQETVVFVEVKTRKSTAKGQPFESVTGQKQKQLTRLAGVFLKKHGLLKHPARFDVISILWQTEQKQPEIQHFQNAFPPAGDFQFFI</sequence>
<accession>A0A517PPQ3</accession>
<dbReference type="Pfam" id="PF02021">
    <property type="entry name" value="UPF0102"/>
    <property type="match status" value="1"/>
</dbReference>
<dbReference type="OrthoDB" id="9802516at2"/>
<dbReference type="HAMAP" id="MF_00048">
    <property type="entry name" value="UPF0102"/>
    <property type="match status" value="1"/>
</dbReference>